<evidence type="ECO:0000313" key="3">
    <source>
        <dbReference type="Proteomes" id="UP000309016"/>
    </source>
</evidence>
<dbReference type="Pfam" id="PF19406">
    <property type="entry name" value="PKD_5"/>
    <property type="match status" value="2"/>
</dbReference>
<organism evidence="2 3">
    <name type="scientific">Antarcticibacterium flavum</name>
    <dbReference type="NCBI Taxonomy" id="2058175"/>
    <lineage>
        <taxon>Bacteria</taxon>
        <taxon>Pseudomonadati</taxon>
        <taxon>Bacteroidota</taxon>
        <taxon>Flavobacteriia</taxon>
        <taxon>Flavobacteriales</taxon>
        <taxon>Flavobacteriaceae</taxon>
        <taxon>Antarcticibacterium</taxon>
    </lineage>
</organism>
<sequence length="873" mass="89018">MGKKLLSVSIFGLFFFLGVGSGFGQGCSVKPTAIISGATTICSGNSATLTITGTANAIVTYNDGSATTQTTLDSSGKRSITLNNITATTTINLVQAWMSTCTSKKEDLNSSAVITVTPNPIVTKPPDRTVCAGETVTAINFSGSSVSGTTYQWTNNNTAIGLAASGTGNIPAFSATNTTNASITANITVTPVANNCSGTPQTFSITVNPSATVTKPADKSFCAGENVPTINFSGSSISGTTYNWTNNNTAIGLGASGTGNISSFSASNNTNAPITANITVTPVANNCDGTPQTFSITVNPTATVTKPSVQTICNEETVSAINFSGSNVSGTSYQWTNDNTTIGLAGSGTGNIASFTGTNNTNAPITANITVTPVANNCDGTPQTFSITVNPTATVTKPSDQIVGNAGTVSAKDFTGSNVTGTTYKWSNDNTSIGLAASGTGNIESFNGTNNTNAPITANITVTPIANSCDGIPQTFSIIVNPTATVTKPSDQTVCNGAAVSAINFSGSNVTGTTYKWSNDNTAIGLAATGTGNIASFTGTNNSNAPITANITVTPIANNCDGTPQTFSITVNPTATVTKPSEQIVCNAGTVSAINFTGSNVTGTTYKWRNDNTAIGLAASGTGNISSFIGTNSNNTPITANITVTPVANNCDGTPQTFSITINPSTTVDAGAPQIICSNGTISLAGSITGGTTSGTWSAPSGTFSNANSLTTTYTPGITSGTVTLTLTSEDSDGAGPCTVVTDTVEITVFEKVEILQDPIDVTICSANRVEFTVDATGDGLTYQWFKRARDGAEIIPGATSEKLFFASVAYEDQGTYFVEVSGTSPCTKVVSEDAKLIVDLNIVVNTHPQSKEVCIGENVTLTVDANYQKWFS</sequence>
<dbReference type="OrthoDB" id="7794186at2"/>
<dbReference type="SUPFAM" id="SSF48726">
    <property type="entry name" value="Immunoglobulin"/>
    <property type="match status" value="1"/>
</dbReference>
<protein>
    <recommendedName>
        <fullName evidence="1">Ig-like domain-containing protein</fullName>
    </recommendedName>
</protein>
<feature type="domain" description="Ig-like" evidence="1">
    <location>
        <begin position="737"/>
        <end position="832"/>
    </location>
</feature>
<dbReference type="PROSITE" id="PS51257">
    <property type="entry name" value="PROKAR_LIPOPROTEIN"/>
    <property type="match status" value="1"/>
</dbReference>
<dbReference type="Gene3D" id="2.60.40.10">
    <property type="entry name" value="Immunoglobulins"/>
    <property type="match status" value="2"/>
</dbReference>
<name>A0A5B7X6M1_9FLAO</name>
<dbReference type="EMBL" id="CP040812">
    <property type="protein sequence ID" value="QCY70348.1"/>
    <property type="molecule type" value="Genomic_DNA"/>
</dbReference>
<keyword evidence="3" id="KW-1185">Reference proteome</keyword>
<dbReference type="KEGG" id="afla:FHG64_13560"/>
<reference evidence="2 3" key="1">
    <citation type="submission" date="2019-06" db="EMBL/GenBank/DDBJ databases">
        <title>Complete genome sequence of Antarcticibacterium flavum KCTC 52984T from an Antarctic marine sediment.</title>
        <authorList>
            <person name="Lee Y.M."/>
            <person name="Shin S.C."/>
        </authorList>
    </citation>
    <scope>NUCLEOTIDE SEQUENCE [LARGE SCALE GENOMIC DNA]</scope>
    <source>
        <strain evidence="2 3">KCTC 52984</strain>
    </source>
</reference>
<dbReference type="RefSeq" id="WP_139066907.1">
    <property type="nucleotide sequence ID" value="NZ_CP040812.1"/>
</dbReference>
<dbReference type="InterPro" id="IPR013783">
    <property type="entry name" value="Ig-like_fold"/>
</dbReference>
<accession>A0A5B7X6M1</accession>
<evidence type="ECO:0000259" key="1">
    <source>
        <dbReference type="PROSITE" id="PS50835"/>
    </source>
</evidence>
<gene>
    <name evidence="2" type="ORF">FHG64_13560</name>
</gene>
<dbReference type="Proteomes" id="UP000309016">
    <property type="component" value="Chromosome"/>
</dbReference>
<dbReference type="InterPro" id="IPR036179">
    <property type="entry name" value="Ig-like_dom_sf"/>
</dbReference>
<dbReference type="PROSITE" id="PS50835">
    <property type="entry name" value="IG_LIKE"/>
    <property type="match status" value="1"/>
</dbReference>
<dbReference type="InterPro" id="IPR045828">
    <property type="entry name" value="PKD_Bacteroidetes"/>
</dbReference>
<dbReference type="InterPro" id="IPR007110">
    <property type="entry name" value="Ig-like_dom"/>
</dbReference>
<dbReference type="AlphaFoldDB" id="A0A5B7X6M1"/>
<evidence type="ECO:0000313" key="2">
    <source>
        <dbReference type="EMBL" id="QCY70348.1"/>
    </source>
</evidence>
<proteinExistence type="predicted"/>